<organism evidence="1 2">
    <name type="scientific">Colletotrichum godetiae</name>
    <dbReference type="NCBI Taxonomy" id="1209918"/>
    <lineage>
        <taxon>Eukaryota</taxon>
        <taxon>Fungi</taxon>
        <taxon>Dikarya</taxon>
        <taxon>Ascomycota</taxon>
        <taxon>Pezizomycotina</taxon>
        <taxon>Sordariomycetes</taxon>
        <taxon>Hypocreomycetidae</taxon>
        <taxon>Glomerellales</taxon>
        <taxon>Glomerellaceae</taxon>
        <taxon>Colletotrichum</taxon>
        <taxon>Colletotrichum acutatum species complex</taxon>
    </lineage>
</organism>
<dbReference type="Proteomes" id="UP001224890">
    <property type="component" value="Unassembled WGS sequence"/>
</dbReference>
<reference evidence="1" key="1">
    <citation type="submission" date="2021-06" db="EMBL/GenBank/DDBJ databases">
        <title>Comparative genomics, transcriptomics and evolutionary studies reveal genomic signatures of adaptation to plant cell wall in hemibiotrophic fungi.</title>
        <authorList>
            <consortium name="DOE Joint Genome Institute"/>
            <person name="Baroncelli R."/>
            <person name="Diaz J.F."/>
            <person name="Benocci T."/>
            <person name="Peng M."/>
            <person name="Battaglia E."/>
            <person name="Haridas S."/>
            <person name="Andreopoulos W."/>
            <person name="Labutti K."/>
            <person name="Pangilinan J."/>
            <person name="Floch G.L."/>
            <person name="Makela M.R."/>
            <person name="Henrissat B."/>
            <person name="Grigoriev I.V."/>
            <person name="Crouch J.A."/>
            <person name="De Vries R.P."/>
            <person name="Sukno S.A."/>
            <person name="Thon M.R."/>
        </authorList>
    </citation>
    <scope>NUCLEOTIDE SEQUENCE</scope>
    <source>
        <strain evidence="1">CBS 193.32</strain>
    </source>
</reference>
<proteinExistence type="predicted"/>
<keyword evidence="2" id="KW-1185">Reference proteome</keyword>
<dbReference type="AlphaFoldDB" id="A0AAJ0ALS1"/>
<gene>
    <name evidence="1" type="ORF">BDP55DRAFT_172061</name>
</gene>
<evidence type="ECO:0000313" key="2">
    <source>
        <dbReference type="Proteomes" id="UP001224890"/>
    </source>
</evidence>
<dbReference type="RefSeq" id="XP_060428761.1">
    <property type="nucleotide sequence ID" value="XM_060565757.1"/>
</dbReference>
<sequence length="231" mass="26089">MSGHQPPAKQSSIHRPLRQCNSRCSDCEDRVFSIGHSVTKKQVCRESYQKVVALLPGPKELSRYMRRPRRRLDRECVPNKASISRPPCLNIYKGCAVAGEDKAKQNSKGALTWLIISHPRLCTACGRRTRHAGCLTKLSKRRSREKTYSIYSTKSHLISFNSSILTPDTYPPTLSLSSRNLSLAQGQPDKPKLLSKGAGWPRSSESTGLDFFMPFQQEESLFGLNIRHRDF</sequence>
<dbReference type="EMBL" id="JAHMHR010000024">
    <property type="protein sequence ID" value="KAK1674758.1"/>
    <property type="molecule type" value="Genomic_DNA"/>
</dbReference>
<evidence type="ECO:0000313" key="1">
    <source>
        <dbReference type="EMBL" id="KAK1674758.1"/>
    </source>
</evidence>
<name>A0AAJ0ALS1_9PEZI</name>
<comment type="caution">
    <text evidence="1">The sequence shown here is derived from an EMBL/GenBank/DDBJ whole genome shotgun (WGS) entry which is preliminary data.</text>
</comment>
<dbReference type="GeneID" id="85450283"/>
<accession>A0AAJ0ALS1</accession>
<protein>
    <submittedName>
        <fullName evidence="1">Uncharacterized protein</fullName>
    </submittedName>
</protein>